<protein>
    <submittedName>
        <fullName evidence="2">Uncharacterized protein</fullName>
    </submittedName>
</protein>
<sequence length="278" mass="31725">MAIHLAECLEKFGPVRSWWTFPLERLMGQVLKSTYNNHLGELEITFLKAFCQLGNLRALLASDCLPDELEPFTSQLRPSSQPQRTFPEATDPCSKAQILPSQLFSQLVNKINTIPLGDDCIYVEADKWQPDMDQRMAPINARVENLSSFHLDNDLTYSTYTTSPKNSIIEFRLITGKTAFGRIAQIFKHRRVTHKKTVCFDTWFVIHSFPDAQPKSKNPFAKLYKYPFKVALCSYAPQTPLLIHTSEVISHCAWICYSAEEISSDLNQEMIALVSLSR</sequence>
<reference evidence="3" key="3">
    <citation type="journal article" date="2018" name="Mol. Plant Microbe Interact.">
        <title>Genome sequence resources for the wheat stripe rust pathogen (Puccinia striiformis f. sp. tritici) and the barley stripe rust pathogen (Puccinia striiformis f. sp. hordei).</title>
        <authorList>
            <person name="Xia C."/>
            <person name="Wang M."/>
            <person name="Yin C."/>
            <person name="Cornejo O.E."/>
            <person name="Hulbert S.H."/>
            <person name="Chen X."/>
        </authorList>
    </citation>
    <scope>NUCLEOTIDE SEQUENCE [LARGE SCALE GENOMIC DNA]</scope>
    <source>
        <strain evidence="3">93TX-2</strain>
    </source>
</reference>
<reference evidence="3" key="2">
    <citation type="journal article" date="2018" name="BMC Genomics">
        <title>Genomic insights into host adaptation between the wheat stripe rust pathogen (Puccinia striiformis f. sp. tritici) and the barley stripe rust pathogen (Puccinia striiformis f. sp. hordei).</title>
        <authorList>
            <person name="Xia C."/>
            <person name="Wang M."/>
            <person name="Yin C."/>
            <person name="Cornejo O.E."/>
            <person name="Hulbert S.H."/>
            <person name="Chen X."/>
        </authorList>
    </citation>
    <scope>NUCLEOTIDE SEQUENCE [LARGE SCALE GENOMIC DNA]</scope>
    <source>
        <strain evidence="3">93TX-2</strain>
    </source>
</reference>
<keyword evidence="3" id="KW-1185">Reference proteome</keyword>
<dbReference type="Proteomes" id="UP000238274">
    <property type="component" value="Unassembled WGS sequence"/>
</dbReference>
<gene>
    <name evidence="2" type="ORF">PSHT_00352</name>
</gene>
<evidence type="ECO:0000313" key="3">
    <source>
        <dbReference type="Proteomes" id="UP000238274"/>
    </source>
</evidence>
<organism evidence="2 3">
    <name type="scientific">Puccinia striiformis</name>
    <dbReference type="NCBI Taxonomy" id="27350"/>
    <lineage>
        <taxon>Eukaryota</taxon>
        <taxon>Fungi</taxon>
        <taxon>Dikarya</taxon>
        <taxon>Basidiomycota</taxon>
        <taxon>Pucciniomycotina</taxon>
        <taxon>Pucciniomycetes</taxon>
        <taxon>Pucciniales</taxon>
        <taxon>Pucciniaceae</taxon>
        <taxon>Puccinia</taxon>
    </lineage>
</organism>
<proteinExistence type="predicted"/>
<feature type="compositionally biased region" description="Polar residues" evidence="1">
    <location>
        <begin position="72"/>
        <end position="84"/>
    </location>
</feature>
<accession>A0A2S4WN11</accession>
<feature type="region of interest" description="Disordered" evidence="1">
    <location>
        <begin position="72"/>
        <end position="91"/>
    </location>
</feature>
<dbReference type="OrthoDB" id="2501566at2759"/>
<dbReference type="EMBL" id="PKSM01000003">
    <property type="protein sequence ID" value="POW23176.1"/>
    <property type="molecule type" value="Genomic_DNA"/>
</dbReference>
<evidence type="ECO:0000313" key="2">
    <source>
        <dbReference type="EMBL" id="POW23176.1"/>
    </source>
</evidence>
<reference evidence="2 3" key="1">
    <citation type="submission" date="2017-12" db="EMBL/GenBank/DDBJ databases">
        <title>Gene loss provides genomic basis for host adaptation in cereal stripe rust fungi.</title>
        <authorList>
            <person name="Xia C."/>
        </authorList>
    </citation>
    <scope>NUCLEOTIDE SEQUENCE [LARGE SCALE GENOMIC DNA]</scope>
    <source>
        <strain evidence="2 3">93TX-2</strain>
    </source>
</reference>
<dbReference type="VEuPathDB" id="FungiDB:PSHT_00352"/>
<comment type="caution">
    <text evidence="2">The sequence shown here is derived from an EMBL/GenBank/DDBJ whole genome shotgun (WGS) entry which is preliminary data.</text>
</comment>
<dbReference type="VEuPathDB" id="FungiDB:PSTT_03985"/>
<evidence type="ECO:0000256" key="1">
    <source>
        <dbReference type="SAM" id="MobiDB-lite"/>
    </source>
</evidence>
<dbReference type="AlphaFoldDB" id="A0A2S4WN11"/>
<name>A0A2S4WN11_9BASI</name>